<dbReference type="Proteomes" id="UP000243350">
    <property type="component" value="Unassembled WGS sequence"/>
</dbReference>
<dbReference type="RefSeq" id="WP_107506347.1">
    <property type="nucleotide sequence ID" value="NZ_CP130489.1"/>
</dbReference>
<dbReference type="EC" id="2.7.7.7" evidence="3 16"/>
<dbReference type="FunFam" id="1.20.1060.10:FF:000001">
    <property type="entry name" value="DNA polymerase I"/>
    <property type="match status" value="1"/>
</dbReference>
<dbReference type="EMBL" id="PYZL01000088">
    <property type="protein sequence ID" value="PTE71123.1"/>
    <property type="molecule type" value="Genomic_DNA"/>
</dbReference>
<dbReference type="SUPFAM" id="SSF47807">
    <property type="entry name" value="5' to 3' exonuclease, C-terminal subdomain"/>
    <property type="match status" value="1"/>
</dbReference>
<keyword evidence="6 17" id="KW-0548">Nucleotidyltransferase</keyword>
<feature type="domain" description="DNA-directed DNA polymerase family A palm" evidence="20">
    <location>
        <begin position="634"/>
        <end position="841"/>
    </location>
</feature>
<dbReference type="PANTHER" id="PTHR10133:SF27">
    <property type="entry name" value="DNA POLYMERASE NU"/>
    <property type="match status" value="1"/>
</dbReference>
<dbReference type="InterPro" id="IPR043502">
    <property type="entry name" value="DNA/RNA_pol_sf"/>
</dbReference>
<name>A0A2T4KNL1_9STAP</name>
<sequence length="877" mass="99632">MNKLVLIDGNSLSFRAFYALPLLSNKAGIHTNAIYGFAMLLEKIIREEQPTHFLVAFDAGKTTFRHSKYSQYKGGRQSTPPELSEQFPYIRQLLDAYQIKHYELENYEADDIIGTLSKEASNQDFETIIVTGDRDLTQLASENVTIYYTKKGVTDVDHYTPEFIAEKYDSLSPQQIIDMKGLMGDTSDNIPGVAGVGEKTAIKLLKQFTSVEGVYDNIDNVSGKKLKEKLENSHDDALMSKDLATINVESPIEVALKDTKLENLQDNQQKIELFKKLEFKQLLADIEGGESQSHEEVNKEFEIEPDFAQIDFKNLKEAIIHFEVDGSNYIKDPILKFGFFSGEHHIVIDSDDISSYPGLVSWLEDDTTQKSVYDAKKSYVCAHRLNIDIKNITFDVMLASYIIDPSRTIDDVRSVVTNYHQHYVKDDISIYGKGKKRQVPQDDILNKHIASITESVHAVQPLMQEELEAHNQVDLLLELELPLARILGQMEEIGVYTDVRDLQQMQQEIQEKLDLLISNIHEAAGEEFNINSPKQLGVVLFETLKLPVIKKTKTGYSTAVDVLEQLQGEHPIIDYILEYRQLSKLQSTYVEGLQKVISDDQRIHTRFNQTLAQTGRLSSVDPNLQNIPIRLEEGRKIRRAFKPTSNDSVILSADYSQIELRVLAHITKDESMTEAFINNHDIHTATAMKVFGVEADKVDDLMRRQAKAVNFGIVYGISDYGLSQSLGITRKKAKVFIDDYLASFPGVKQYMSDIVVDAKANGYVETLLLRRRYIPDITSRNFNLRSFAERTAMNTPIQGSAADIIKLAMVEFDKQVKNTTYHAKLLLQVHDELIFEVPKNEVEEFSSFVEEIMEHALELTVPLKVDSNYGSTWYDAK</sequence>
<comment type="catalytic activity">
    <reaction evidence="15 17">
        <text>DNA(n) + a 2'-deoxyribonucleoside 5'-triphosphate = DNA(n+1) + diphosphate</text>
        <dbReference type="Rhea" id="RHEA:22508"/>
        <dbReference type="Rhea" id="RHEA-COMP:17339"/>
        <dbReference type="Rhea" id="RHEA-COMP:17340"/>
        <dbReference type="ChEBI" id="CHEBI:33019"/>
        <dbReference type="ChEBI" id="CHEBI:61560"/>
        <dbReference type="ChEBI" id="CHEBI:173112"/>
        <dbReference type="EC" id="2.7.7.7"/>
    </reaction>
</comment>
<dbReference type="EMBL" id="PYZH01000018">
    <property type="protein sequence ID" value="PTF16014.1"/>
    <property type="molecule type" value="Genomic_DNA"/>
</dbReference>
<reference evidence="21" key="2">
    <citation type="submission" date="2018-03" db="EMBL/GenBank/DDBJ databases">
        <authorList>
            <person name="Keele B.F."/>
        </authorList>
    </citation>
    <scope>NUCLEOTIDE SEQUENCE</scope>
    <source>
        <strain evidence="22">SNUC 4143</strain>
        <strain evidence="21">SNUC 761</strain>
    </source>
</reference>
<dbReference type="InterPro" id="IPR018320">
    <property type="entry name" value="DNA_polymerase_1"/>
</dbReference>
<dbReference type="FunFam" id="1.10.150.20:FF:000002">
    <property type="entry name" value="DNA polymerase I"/>
    <property type="match status" value="1"/>
</dbReference>
<dbReference type="InterPro" id="IPR029060">
    <property type="entry name" value="PIN-like_dom_sf"/>
</dbReference>
<evidence type="ECO:0000256" key="8">
    <source>
        <dbReference type="ARBA" id="ARBA00022722"/>
    </source>
</evidence>
<dbReference type="InterPro" id="IPR054690">
    <property type="entry name" value="DNA_polI_exonuclease"/>
</dbReference>
<dbReference type="SMART" id="SM00279">
    <property type="entry name" value="HhH2"/>
    <property type="match status" value="1"/>
</dbReference>
<dbReference type="Gene3D" id="3.30.70.370">
    <property type="match status" value="1"/>
</dbReference>
<dbReference type="SUPFAM" id="SSF53098">
    <property type="entry name" value="Ribonuclease H-like"/>
    <property type="match status" value="1"/>
</dbReference>
<dbReference type="CDD" id="cd06140">
    <property type="entry name" value="DNA_polA_I_Bacillus_like_exo"/>
    <property type="match status" value="1"/>
</dbReference>
<evidence type="ECO:0000256" key="1">
    <source>
        <dbReference type="ARBA" id="ARBA00007705"/>
    </source>
</evidence>
<dbReference type="GO" id="GO:0006302">
    <property type="term" value="P:double-strand break repair"/>
    <property type="evidence" value="ECO:0007669"/>
    <property type="project" value="TreeGrafter"/>
</dbReference>
<accession>A0A2T4KNL1</accession>
<dbReference type="InterPro" id="IPR020046">
    <property type="entry name" value="5-3_exonucl_a-hlix_arch_N"/>
</dbReference>
<evidence type="ECO:0000256" key="12">
    <source>
        <dbReference type="ARBA" id="ARBA00022932"/>
    </source>
</evidence>
<dbReference type="FunFam" id="1.10.150.20:FF:000003">
    <property type="entry name" value="DNA polymerase I"/>
    <property type="match status" value="1"/>
</dbReference>
<dbReference type="SMART" id="SM00474">
    <property type="entry name" value="35EXOc"/>
    <property type="match status" value="1"/>
</dbReference>
<evidence type="ECO:0000313" key="24">
    <source>
        <dbReference type="Proteomes" id="UP000243350"/>
    </source>
</evidence>
<evidence type="ECO:0000256" key="13">
    <source>
        <dbReference type="ARBA" id="ARBA00023125"/>
    </source>
</evidence>
<dbReference type="CDD" id="cd09859">
    <property type="entry name" value="PIN_53EXO"/>
    <property type="match status" value="1"/>
</dbReference>
<evidence type="ECO:0000256" key="11">
    <source>
        <dbReference type="ARBA" id="ARBA00022839"/>
    </source>
</evidence>
<dbReference type="InterPro" id="IPR012337">
    <property type="entry name" value="RNaseH-like_sf"/>
</dbReference>
<dbReference type="AlphaFoldDB" id="A0A2T4KNL1"/>
<dbReference type="Pfam" id="PF02739">
    <property type="entry name" value="5_3_exonuc_N"/>
    <property type="match status" value="1"/>
</dbReference>
<dbReference type="Gene3D" id="3.30.420.10">
    <property type="entry name" value="Ribonuclease H-like superfamily/Ribonuclease H"/>
    <property type="match status" value="1"/>
</dbReference>
<dbReference type="FunFam" id="3.40.50.1010:FF:000001">
    <property type="entry name" value="DNA polymerase I"/>
    <property type="match status" value="1"/>
</dbReference>
<feature type="domain" description="5'-3' exonuclease" evidence="19">
    <location>
        <begin position="2"/>
        <end position="262"/>
    </location>
</feature>
<proteinExistence type="inferred from homology"/>
<dbReference type="InterPro" id="IPR036397">
    <property type="entry name" value="RNaseH_sf"/>
</dbReference>
<dbReference type="Gene3D" id="3.40.50.1010">
    <property type="entry name" value="5'-nuclease"/>
    <property type="match status" value="1"/>
</dbReference>
<evidence type="ECO:0000256" key="3">
    <source>
        <dbReference type="ARBA" id="ARBA00012417"/>
    </source>
</evidence>
<evidence type="ECO:0000313" key="23">
    <source>
        <dbReference type="Proteomes" id="UP000242547"/>
    </source>
</evidence>
<dbReference type="InterPro" id="IPR002562">
    <property type="entry name" value="3'-5'_exonuclease_dom"/>
</dbReference>
<evidence type="ECO:0000256" key="9">
    <source>
        <dbReference type="ARBA" id="ARBA00022763"/>
    </source>
</evidence>
<keyword evidence="8" id="KW-0540">Nuclease</keyword>
<evidence type="ECO:0000256" key="14">
    <source>
        <dbReference type="ARBA" id="ARBA00023204"/>
    </source>
</evidence>
<dbReference type="SMART" id="SM00482">
    <property type="entry name" value="POLAc"/>
    <property type="match status" value="1"/>
</dbReference>
<gene>
    <name evidence="17" type="primary">polA</name>
    <name evidence="21" type="ORF">BUY44_10125</name>
    <name evidence="22" type="ORF">BUY48_04555</name>
</gene>
<dbReference type="Proteomes" id="UP000242547">
    <property type="component" value="Unassembled WGS sequence"/>
</dbReference>
<dbReference type="NCBIfam" id="TIGR00593">
    <property type="entry name" value="pola"/>
    <property type="match status" value="1"/>
</dbReference>
<dbReference type="InterPro" id="IPR019760">
    <property type="entry name" value="DNA-dir_DNA_pol_A_CS"/>
</dbReference>
<protein>
    <recommendedName>
        <fullName evidence="4 16">DNA polymerase I</fullName>
        <ecNumber evidence="3 16">2.7.7.7</ecNumber>
    </recommendedName>
</protein>
<evidence type="ECO:0000256" key="7">
    <source>
        <dbReference type="ARBA" id="ARBA00022705"/>
    </source>
</evidence>
<keyword evidence="11" id="KW-0269">Exonuclease</keyword>
<dbReference type="PRINTS" id="PR00868">
    <property type="entry name" value="DNAPOLI"/>
</dbReference>
<keyword evidence="14 17" id="KW-0234">DNA repair</keyword>
<dbReference type="SMART" id="SM00475">
    <property type="entry name" value="53EXOc"/>
    <property type="match status" value="1"/>
</dbReference>
<dbReference type="Pfam" id="PF22619">
    <property type="entry name" value="DNA_polI_exo1"/>
    <property type="match status" value="1"/>
</dbReference>
<evidence type="ECO:0000259" key="20">
    <source>
        <dbReference type="SMART" id="SM00482"/>
    </source>
</evidence>
<dbReference type="SUPFAM" id="SSF56672">
    <property type="entry name" value="DNA/RNA polymerases"/>
    <property type="match status" value="1"/>
</dbReference>
<dbReference type="InterPro" id="IPR008918">
    <property type="entry name" value="HhH2"/>
</dbReference>
<evidence type="ECO:0000256" key="10">
    <source>
        <dbReference type="ARBA" id="ARBA00022801"/>
    </source>
</evidence>
<evidence type="ECO:0000256" key="16">
    <source>
        <dbReference type="NCBIfam" id="TIGR00593"/>
    </source>
</evidence>
<keyword evidence="10" id="KW-0378">Hydrolase</keyword>
<dbReference type="Pfam" id="PF01367">
    <property type="entry name" value="5_3_exonuc"/>
    <property type="match status" value="1"/>
</dbReference>
<dbReference type="InterPro" id="IPR002421">
    <property type="entry name" value="5-3_exonuclease"/>
</dbReference>
<comment type="similarity">
    <text evidence="1 17">Belongs to the DNA polymerase type-A family.</text>
</comment>
<dbReference type="NCBIfam" id="NF004397">
    <property type="entry name" value="PRK05755.1"/>
    <property type="match status" value="1"/>
</dbReference>
<dbReference type="Gene3D" id="1.10.150.20">
    <property type="entry name" value="5' to 3' exonuclease, C-terminal subdomain"/>
    <property type="match status" value="2"/>
</dbReference>
<reference evidence="23 24" key="1">
    <citation type="journal article" date="2016" name="Front. Microbiol.">
        <title>Comprehensive Phylogenetic Analysis of Bovine Non-aureus Staphylococci Species Based on Whole-Genome Sequencing.</title>
        <authorList>
            <person name="Naushad S."/>
            <person name="Barkema H.W."/>
            <person name="Luby C."/>
            <person name="Condas L.A."/>
            <person name="Nobrega D.B."/>
            <person name="Carson D.A."/>
            <person name="De Buck J."/>
        </authorList>
    </citation>
    <scope>NUCLEOTIDE SEQUENCE [LARGE SCALE GENOMIC DNA]</scope>
    <source>
        <strain evidence="22 24">SNUC 4143</strain>
        <strain evidence="21 23">SNUC 761</strain>
    </source>
</reference>
<dbReference type="Pfam" id="PF00476">
    <property type="entry name" value="DNA_pol_A"/>
    <property type="match status" value="1"/>
</dbReference>
<dbReference type="PANTHER" id="PTHR10133">
    <property type="entry name" value="DNA POLYMERASE I"/>
    <property type="match status" value="1"/>
</dbReference>
<organism evidence="21 23">
    <name type="scientific">Staphylococcus devriesei</name>
    <dbReference type="NCBI Taxonomy" id="586733"/>
    <lineage>
        <taxon>Bacteria</taxon>
        <taxon>Bacillati</taxon>
        <taxon>Bacillota</taxon>
        <taxon>Bacilli</taxon>
        <taxon>Bacillales</taxon>
        <taxon>Staphylococcaceae</taxon>
        <taxon>Staphylococcus</taxon>
    </lineage>
</organism>
<dbReference type="GO" id="GO:0006261">
    <property type="term" value="P:DNA-templated DNA replication"/>
    <property type="evidence" value="ECO:0007669"/>
    <property type="project" value="UniProtKB-UniRule"/>
</dbReference>
<evidence type="ECO:0000313" key="21">
    <source>
        <dbReference type="EMBL" id="PTE71123.1"/>
    </source>
</evidence>
<keyword evidence="7 17" id="KW-0235">DNA replication</keyword>
<dbReference type="GO" id="GO:0003677">
    <property type="term" value="F:DNA binding"/>
    <property type="evidence" value="ECO:0007669"/>
    <property type="project" value="UniProtKB-UniRule"/>
</dbReference>
<dbReference type="CDD" id="cd09898">
    <property type="entry name" value="H3TH_53EXO"/>
    <property type="match status" value="1"/>
</dbReference>
<evidence type="ECO:0000256" key="5">
    <source>
        <dbReference type="ARBA" id="ARBA00022679"/>
    </source>
</evidence>
<evidence type="ECO:0000256" key="6">
    <source>
        <dbReference type="ARBA" id="ARBA00022695"/>
    </source>
</evidence>
<dbReference type="InterPro" id="IPR020045">
    <property type="entry name" value="DNA_polI_H3TH"/>
</dbReference>
<evidence type="ECO:0000259" key="19">
    <source>
        <dbReference type="SMART" id="SM00475"/>
    </source>
</evidence>
<evidence type="ECO:0000256" key="17">
    <source>
        <dbReference type="RuleBase" id="RU004460"/>
    </source>
</evidence>
<keyword evidence="12 17" id="KW-0239">DNA-directed DNA polymerase</keyword>
<dbReference type="GO" id="GO:0008408">
    <property type="term" value="F:3'-5' exonuclease activity"/>
    <property type="evidence" value="ECO:0007669"/>
    <property type="project" value="InterPro"/>
</dbReference>
<dbReference type="InterPro" id="IPR001098">
    <property type="entry name" value="DNA-dir_DNA_pol_A_palm_dom"/>
</dbReference>
<dbReference type="InterPro" id="IPR002298">
    <property type="entry name" value="DNA_polymerase_A"/>
</dbReference>
<dbReference type="Gene3D" id="1.20.1060.10">
    <property type="entry name" value="Taq DNA Polymerase, Chain T, domain 4"/>
    <property type="match status" value="1"/>
</dbReference>
<keyword evidence="9 17" id="KW-0227">DNA damage</keyword>
<dbReference type="InterPro" id="IPR036279">
    <property type="entry name" value="5-3_exonuclease_C_sf"/>
</dbReference>
<comment type="subunit">
    <text evidence="2 17">Single-chain monomer with multiple functions.</text>
</comment>
<evidence type="ECO:0000259" key="18">
    <source>
        <dbReference type="SMART" id="SM00474"/>
    </source>
</evidence>
<evidence type="ECO:0000256" key="2">
    <source>
        <dbReference type="ARBA" id="ARBA00011541"/>
    </source>
</evidence>
<evidence type="ECO:0000256" key="15">
    <source>
        <dbReference type="ARBA" id="ARBA00049244"/>
    </source>
</evidence>
<dbReference type="GO" id="GO:0003887">
    <property type="term" value="F:DNA-directed DNA polymerase activity"/>
    <property type="evidence" value="ECO:0007669"/>
    <property type="project" value="UniProtKB-UniRule"/>
</dbReference>
<comment type="caution">
    <text evidence="21">The sequence shown here is derived from an EMBL/GenBank/DDBJ whole genome shotgun (WGS) entry which is preliminary data.</text>
</comment>
<dbReference type="CDD" id="cd08637">
    <property type="entry name" value="DNA_pol_A_pol_I_C"/>
    <property type="match status" value="1"/>
</dbReference>
<dbReference type="PROSITE" id="PS00447">
    <property type="entry name" value="DNA_POLYMERASE_A"/>
    <property type="match status" value="1"/>
</dbReference>
<keyword evidence="5 17" id="KW-0808">Transferase</keyword>
<evidence type="ECO:0000313" key="22">
    <source>
        <dbReference type="EMBL" id="PTF16014.1"/>
    </source>
</evidence>
<feature type="domain" description="3'-5' exonuclease" evidence="18">
    <location>
        <begin position="303"/>
        <end position="468"/>
    </location>
</feature>
<dbReference type="SUPFAM" id="SSF88723">
    <property type="entry name" value="PIN domain-like"/>
    <property type="match status" value="1"/>
</dbReference>
<dbReference type="GO" id="GO:0008409">
    <property type="term" value="F:5'-3' exonuclease activity"/>
    <property type="evidence" value="ECO:0007669"/>
    <property type="project" value="InterPro"/>
</dbReference>
<keyword evidence="13 17" id="KW-0238">DNA-binding</keyword>
<evidence type="ECO:0000256" key="4">
    <source>
        <dbReference type="ARBA" id="ARBA00020311"/>
    </source>
</evidence>